<dbReference type="AlphaFoldDB" id="A0A9D2NCB4"/>
<dbReference type="InterPro" id="IPR029063">
    <property type="entry name" value="SAM-dependent_MTases_sf"/>
</dbReference>
<feature type="domain" description="Methyltransferase small" evidence="1">
    <location>
        <begin position="46"/>
        <end position="185"/>
    </location>
</feature>
<dbReference type="EMBL" id="DWWU01000040">
    <property type="protein sequence ID" value="HJC16116.1"/>
    <property type="molecule type" value="Genomic_DNA"/>
</dbReference>
<dbReference type="SUPFAM" id="SSF53335">
    <property type="entry name" value="S-adenosyl-L-methionine-dependent methyltransferases"/>
    <property type="match status" value="1"/>
</dbReference>
<dbReference type="PANTHER" id="PTHR47739:SF1">
    <property type="entry name" value="TRNA1(VAL) (ADENINE(37)-N6)-METHYLTRANSFERASE"/>
    <property type="match status" value="1"/>
</dbReference>
<dbReference type="InterPro" id="IPR050210">
    <property type="entry name" value="tRNA_Adenine-N(6)_MTase"/>
</dbReference>
<sequence length="257" mass="29529">MKTENNEEKRQREELIRTGERLDDLQNGYWMIQNPEQFCYGIDAVLLASYARVKEGERALDFCTGSGIVPILLKAKTRGQHFTGLEIQHESADMAMRSVKYNHLEEWIEIVEGDVCRSEEYFSASSFDVVTCNPPYMTGNHGLTNVNRAKMIARHEVLCSFEDIVKAAARVLRPGGRFYLVHRPFRLAEIIFVLKQYQLEPKRMQLVCPFADKEPNLVLLEAVRGGKPRITVEKPLIVYEKPGVYTEDIRILYGDGR</sequence>
<dbReference type="PANTHER" id="PTHR47739">
    <property type="entry name" value="TRNA1(VAL) (ADENINE(37)-N6)-METHYLTRANSFERASE"/>
    <property type="match status" value="1"/>
</dbReference>
<dbReference type="Gene3D" id="3.40.50.150">
    <property type="entry name" value="Vaccinia Virus protein VP39"/>
    <property type="match status" value="1"/>
</dbReference>
<comment type="caution">
    <text evidence="2">The sequence shown here is derived from an EMBL/GenBank/DDBJ whole genome shotgun (WGS) entry which is preliminary data.</text>
</comment>
<dbReference type="Pfam" id="PF05175">
    <property type="entry name" value="MTS"/>
    <property type="match status" value="1"/>
</dbReference>
<accession>A0A9D2NCB4</accession>
<dbReference type="Proteomes" id="UP000823849">
    <property type="component" value="Unassembled WGS sequence"/>
</dbReference>
<dbReference type="CDD" id="cd02440">
    <property type="entry name" value="AdoMet_MTases"/>
    <property type="match status" value="1"/>
</dbReference>
<organism evidence="2 3">
    <name type="scientific">Candidatus Fusicatenibacter intestinigallinarum</name>
    <dbReference type="NCBI Taxonomy" id="2838598"/>
    <lineage>
        <taxon>Bacteria</taxon>
        <taxon>Bacillati</taxon>
        <taxon>Bacillota</taxon>
        <taxon>Clostridia</taxon>
        <taxon>Lachnospirales</taxon>
        <taxon>Lachnospiraceae</taxon>
        <taxon>Fusicatenibacter</taxon>
    </lineage>
</organism>
<evidence type="ECO:0000313" key="2">
    <source>
        <dbReference type="EMBL" id="HJC16116.1"/>
    </source>
</evidence>
<proteinExistence type="predicted"/>
<gene>
    <name evidence="2" type="ORF">H9705_09945</name>
</gene>
<evidence type="ECO:0000259" key="1">
    <source>
        <dbReference type="Pfam" id="PF05175"/>
    </source>
</evidence>
<protein>
    <submittedName>
        <fullName evidence="2">tRNA1(Val) (Adenine(37)-N6)-methyltransferase</fullName>
    </submittedName>
</protein>
<reference evidence="2" key="1">
    <citation type="journal article" date="2021" name="PeerJ">
        <title>Extensive microbial diversity within the chicken gut microbiome revealed by metagenomics and culture.</title>
        <authorList>
            <person name="Gilroy R."/>
            <person name="Ravi A."/>
            <person name="Getino M."/>
            <person name="Pursley I."/>
            <person name="Horton D.L."/>
            <person name="Alikhan N.F."/>
            <person name="Baker D."/>
            <person name="Gharbi K."/>
            <person name="Hall N."/>
            <person name="Watson M."/>
            <person name="Adriaenssens E.M."/>
            <person name="Foster-Nyarko E."/>
            <person name="Jarju S."/>
            <person name="Secka A."/>
            <person name="Antonio M."/>
            <person name="Oren A."/>
            <person name="Chaudhuri R.R."/>
            <person name="La Ragione R."/>
            <person name="Hildebrand F."/>
            <person name="Pallen M.J."/>
        </authorList>
    </citation>
    <scope>NUCLEOTIDE SEQUENCE</scope>
    <source>
        <strain evidence="2">CHK185-5351</strain>
    </source>
</reference>
<dbReference type="InterPro" id="IPR007848">
    <property type="entry name" value="Small_mtfrase_dom"/>
</dbReference>
<name>A0A9D2NCB4_9FIRM</name>
<reference evidence="2" key="2">
    <citation type="submission" date="2021-04" db="EMBL/GenBank/DDBJ databases">
        <authorList>
            <person name="Gilroy R."/>
        </authorList>
    </citation>
    <scope>NUCLEOTIDE SEQUENCE</scope>
    <source>
        <strain evidence="2">CHK185-5351</strain>
    </source>
</reference>
<evidence type="ECO:0000313" key="3">
    <source>
        <dbReference type="Proteomes" id="UP000823849"/>
    </source>
</evidence>
<dbReference type="GO" id="GO:0008168">
    <property type="term" value="F:methyltransferase activity"/>
    <property type="evidence" value="ECO:0007669"/>
    <property type="project" value="InterPro"/>
</dbReference>